<dbReference type="EMBL" id="VZQQ01000001">
    <property type="protein sequence ID" value="MBC8745147.1"/>
    <property type="molecule type" value="Genomic_DNA"/>
</dbReference>
<proteinExistence type="predicted"/>
<accession>A0ABR7PFJ0</accession>
<gene>
    <name evidence="1" type="ORF">F6X42_00440</name>
</gene>
<name>A0ABR7PFJ0_9BURK</name>
<dbReference type="Proteomes" id="UP000736373">
    <property type="component" value="Unassembled WGS sequence"/>
</dbReference>
<organism evidence="1 2">
    <name type="scientific">Paraburkholderia podalyriae</name>
    <dbReference type="NCBI Taxonomy" id="1938811"/>
    <lineage>
        <taxon>Bacteria</taxon>
        <taxon>Pseudomonadati</taxon>
        <taxon>Pseudomonadota</taxon>
        <taxon>Betaproteobacteria</taxon>
        <taxon>Burkholderiales</taxon>
        <taxon>Burkholderiaceae</taxon>
        <taxon>Paraburkholderia</taxon>
    </lineage>
</organism>
<keyword evidence="2" id="KW-1185">Reference proteome</keyword>
<evidence type="ECO:0000313" key="2">
    <source>
        <dbReference type="Proteomes" id="UP000736373"/>
    </source>
</evidence>
<evidence type="ECO:0000313" key="1">
    <source>
        <dbReference type="EMBL" id="MBC8745147.1"/>
    </source>
</evidence>
<comment type="caution">
    <text evidence="1">The sequence shown here is derived from an EMBL/GenBank/DDBJ whole genome shotgun (WGS) entry which is preliminary data.</text>
</comment>
<dbReference type="RefSeq" id="WP_187632317.1">
    <property type="nucleotide sequence ID" value="NZ_VZQQ01000001.1"/>
</dbReference>
<protein>
    <recommendedName>
        <fullName evidence="3">DUF4817 domain-containing protein</fullName>
    </recommendedName>
</protein>
<reference evidence="1 2" key="1">
    <citation type="submission" date="2019-09" db="EMBL/GenBank/DDBJ databases">
        <title>Paraburkholderia podalyriae sp. nov., A South African Podalyria-associated rhizobium.</title>
        <authorList>
            <person name="Mavima L."/>
            <person name="Beukes C.W."/>
            <person name="Palmer M."/>
            <person name="De Meyer S.E."/>
            <person name="James E.K."/>
            <person name="Maluk M."/>
            <person name="Avontuur J.R."/>
            <person name="Chan W.Y."/>
            <person name="Venter S.N."/>
            <person name="Steenkamp E.T."/>
        </authorList>
    </citation>
    <scope>NUCLEOTIDE SEQUENCE [LARGE SCALE GENOMIC DNA]</scope>
    <source>
        <strain evidence="1 2">WC7.3b</strain>
    </source>
</reference>
<evidence type="ECO:0008006" key="3">
    <source>
        <dbReference type="Google" id="ProtNLM"/>
    </source>
</evidence>
<sequence length="76" mass="8385">MMIFITASDAEIIGHAQRNGDSAKRLVKAFRARFPKPRNAGTMTRTSHAPRARQIRCARNAKRSGVFIITSTGVKS</sequence>